<dbReference type="AlphaFoldDB" id="A0A2W4ZKC8"/>
<evidence type="ECO:0008006" key="3">
    <source>
        <dbReference type="Google" id="ProtNLM"/>
    </source>
</evidence>
<evidence type="ECO:0000313" key="1">
    <source>
        <dbReference type="EMBL" id="PZO82056.1"/>
    </source>
</evidence>
<name>A0A2W4ZKC8_9BACT</name>
<evidence type="ECO:0000313" key="2">
    <source>
        <dbReference type="Proteomes" id="UP000249557"/>
    </source>
</evidence>
<organism evidence="1 2">
    <name type="scientific">Micavibrio aeruginosavorus</name>
    <dbReference type="NCBI Taxonomy" id="349221"/>
    <lineage>
        <taxon>Bacteria</taxon>
        <taxon>Pseudomonadati</taxon>
        <taxon>Bdellovibrionota</taxon>
        <taxon>Bdellovibrionia</taxon>
        <taxon>Bdellovibrionales</taxon>
        <taxon>Pseudobdellovibrionaceae</taxon>
        <taxon>Micavibrio</taxon>
    </lineage>
</organism>
<proteinExistence type="predicted"/>
<accession>A0A2W4ZKC8</accession>
<protein>
    <recommendedName>
        <fullName evidence="3">Glycine zipper domain-containing protein</fullName>
    </recommendedName>
</protein>
<dbReference type="Proteomes" id="UP000249557">
    <property type="component" value="Unassembled WGS sequence"/>
</dbReference>
<reference evidence="1 2" key="1">
    <citation type="submission" date="2017-08" db="EMBL/GenBank/DDBJ databases">
        <title>Infants hospitalized years apart are colonized by the same room-sourced microbial strains.</title>
        <authorList>
            <person name="Brooks B."/>
            <person name="Olm M.R."/>
            <person name="Firek B.A."/>
            <person name="Baker R."/>
            <person name="Thomas B.C."/>
            <person name="Morowitz M.J."/>
            <person name="Banfield J.F."/>
        </authorList>
    </citation>
    <scope>NUCLEOTIDE SEQUENCE [LARGE SCALE GENOMIC DNA]</scope>
    <source>
        <strain evidence="1">S2_018_000_R2_104</strain>
    </source>
</reference>
<gene>
    <name evidence="1" type="ORF">DI626_10465</name>
</gene>
<comment type="caution">
    <text evidence="1">The sequence shown here is derived from an EMBL/GenBank/DDBJ whole genome shotgun (WGS) entry which is preliminary data.</text>
</comment>
<sequence>MKGAKDFMSDSAILGEYDRLQDEGGLDLVRQKIEATPKYKDISAYEIAWNGLRDKRNEMAGSDDSKYPQEIVAQEIIDIFDKDGVAGLQSATQDKKREFNALDVFDRAHHKIDSVISDFSGQNAYSKDKDILKKFDDIYENGGADAVLAKVQALNTNADDLKAYMKVRENQYALKHEMDHNGGDISWSRKNGIYAPLSVTAESLPENFPQIMRDEIYGHLEKGGLDALKAETENIKIGTSNKIAQALGRPVITPEPVIDVTQHTPDGISSKGMLGKAADTLGDVARKAGPLIGPVVGVGAAGAAYLVTGSAAEAAEVAYENIVPYGETQIDLARGDLDAAGRSASVETASIGGGMAGAMVGGVVGGPIGAVIGGVAGSVSGGMGADALLDHLPKPLENIPLKDAHAKISILKDGDVNDMTPETQSLYAYKDRPELFKEQYDLLQGNGGLAYVNIDMKNVQMPDPAYDRGTSTASMDIARDINRNVPTI</sequence>
<dbReference type="EMBL" id="QFNK01000282">
    <property type="protein sequence ID" value="PZO82056.1"/>
    <property type="molecule type" value="Genomic_DNA"/>
</dbReference>